<comment type="caution">
    <text evidence="2">The sequence shown here is derived from an EMBL/GenBank/DDBJ whole genome shotgun (WGS) entry which is preliminary data.</text>
</comment>
<feature type="chain" id="PRO_5017963662" evidence="1">
    <location>
        <begin position="19"/>
        <end position="120"/>
    </location>
</feature>
<keyword evidence="3" id="KW-1185">Reference proteome</keyword>
<feature type="signal peptide" evidence="1">
    <location>
        <begin position="1"/>
        <end position="18"/>
    </location>
</feature>
<proteinExistence type="predicted"/>
<evidence type="ECO:0000313" key="2">
    <source>
        <dbReference type="EMBL" id="RMJ13324.1"/>
    </source>
</evidence>
<sequence>MKVFTITTTLLLTCLSLAAPSPSKEAARSISESVNTRVSLAKRGEDKTPKDEGCPGGKDFGFCVPWLGGTYCSMPGPSVGAFPMPDAECHTQVNQICGCWCSCSKEMCEAALLPVPDYCG</sequence>
<organism evidence="2 3">
    <name type="scientific">Fusarium kuroshium</name>
    <dbReference type="NCBI Taxonomy" id="2010991"/>
    <lineage>
        <taxon>Eukaryota</taxon>
        <taxon>Fungi</taxon>
        <taxon>Dikarya</taxon>
        <taxon>Ascomycota</taxon>
        <taxon>Pezizomycotina</taxon>
        <taxon>Sordariomycetes</taxon>
        <taxon>Hypocreomycetidae</taxon>
        <taxon>Hypocreales</taxon>
        <taxon>Nectriaceae</taxon>
        <taxon>Fusarium</taxon>
        <taxon>Fusarium solani species complex</taxon>
    </lineage>
</organism>
<keyword evidence="1" id="KW-0732">Signal</keyword>
<dbReference type="AlphaFoldDB" id="A0A3M2S6X1"/>
<gene>
    <name evidence="2" type="ORF">CDV36_007006</name>
</gene>
<evidence type="ECO:0000256" key="1">
    <source>
        <dbReference type="SAM" id="SignalP"/>
    </source>
</evidence>
<protein>
    <submittedName>
        <fullName evidence="2">Uncharacterized protein</fullName>
    </submittedName>
</protein>
<dbReference type="EMBL" id="NKUJ01000111">
    <property type="protein sequence ID" value="RMJ13324.1"/>
    <property type="molecule type" value="Genomic_DNA"/>
</dbReference>
<evidence type="ECO:0000313" key="3">
    <source>
        <dbReference type="Proteomes" id="UP000277212"/>
    </source>
</evidence>
<dbReference type="Proteomes" id="UP000277212">
    <property type="component" value="Unassembled WGS sequence"/>
</dbReference>
<name>A0A3M2S6X1_9HYPO</name>
<reference evidence="2 3" key="1">
    <citation type="submission" date="2017-06" db="EMBL/GenBank/DDBJ databases">
        <title>Comparative genomic analysis of Ambrosia Fusariam Clade fungi.</title>
        <authorList>
            <person name="Stajich J.E."/>
            <person name="Carrillo J."/>
            <person name="Kijimoto T."/>
            <person name="Eskalen A."/>
            <person name="O'Donnell K."/>
            <person name="Kasson M."/>
        </authorList>
    </citation>
    <scope>NUCLEOTIDE SEQUENCE [LARGE SCALE GENOMIC DNA]</scope>
    <source>
        <strain evidence="2">UCR3666</strain>
    </source>
</reference>
<accession>A0A3M2S6X1</accession>
<dbReference type="OrthoDB" id="10316740at2759"/>